<dbReference type="STRING" id="106004.A0A1Y2F9W0"/>
<dbReference type="EMBL" id="MCGR01000024">
    <property type="protein sequence ID" value="ORY80710.1"/>
    <property type="molecule type" value="Genomic_DNA"/>
</dbReference>
<dbReference type="AlphaFoldDB" id="A0A1Y2F9W0"/>
<evidence type="ECO:0000313" key="2">
    <source>
        <dbReference type="Proteomes" id="UP000193467"/>
    </source>
</evidence>
<protein>
    <submittedName>
        <fullName evidence="1">Uncharacterized protein</fullName>
    </submittedName>
</protein>
<dbReference type="InParanoid" id="A0A1Y2F9W0"/>
<dbReference type="Proteomes" id="UP000193467">
    <property type="component" value="Unassembled WGS sequence"/>
</dbReference>
<dbReference type="Gene3D" id="3.50.50.60">
    <property type="entry name" value="FAD/NAD(P)-binding domain"/>
    <property type="match status" value="1"/>
</dbReference>
<name>A0A1Y2F9W0_9BASI</name>
<keyword evidence="2" id="KW-1185">Reference proteome</keyword>
<dbReference type="OrthoDB" id="10260355at2759"/>
<evidence type="ECO:0000313" key="1">
    <source>
        <dbReference type="EMBL" id="ORY80710.1"/>
    </source>
</evidence>
<gene>
    <name evidence="1" type="ORF">BCR35DRAFT_89584</name>
</gene>
<proteinExistence type="predicted"/>
<accession>A0A1Y2F9W0</accession>
<reference evidence="1 2" key="1">
    <citation type="submission" date="2016-07" db="EMBL/GenBank/DDBJ databases">
        <title>Pervasive Adenine N6-methylation of Active Genes in Fungi.</title>
        <authorList>
            <consortium name="DOE Joint Genome Institute"/>
            <person name="Mondo S.J."/>
            <person name="Dannebaum R.O."/>
            <person name="Kuo R.C."/>
            <person name="Labutti K."/>
            <person name="Haridas S."/>
            <person name="Kuo A."/>
            <person name="Salamov A."/>
            <person name="Ahrendt S.R."/>
            <person name="Lipzen A."/>
            <person name="Sullivan W."/>
            <person name="Andreopoulos W.B."/>
            <person name="Clum A."/>
            <person name="Lindquist E."/>
            <person name="Daum C."/>
            <person name="Ramamoorthy G.K."/>
            <person name="Gryganskyi A."/>
            <person name="Culley D."/>
            <person name="Magnuson J.K."/>
            <person name="James T.Y."/>
            <person name="O'Malley M.A."/>
            <person name="Stajich J.E."/>
            <person name="Spatafora J.W."/>
            <person name="Visel A."/>
            <person name="Grigoriev I.V."/>
        </authorList>
    </citation>
    <scope>NUCLEOTIDE SEQUENCE [LARGE SCALE GENOMIC DNA]</scope>
    <source>
        <strain evidence="1 2">62-1032</strain>
    </source>
</reference>
<dbReference type="InterPro" id="IPR036188">
    <property type="entry name" value="FAD/NAD-bd_sf"/>
</dbReference>
<organism evidence="1 2">
    <name type="scientific">Leucosporidium creatinivorum</name>
    <dbReference type="NCBI Taxonomy" id="106004"/>
    <lineage>
        <taxon>Eukaryota</taxon>
        <taxon>Fungi</taxon>
        <taxon>Dikarya</taxon>
        <taxon>Basidiomycota</taxon>
        <taxon>Pucciniomycotina</taxon>
        <taxon>Microbotryomycetes</taxon>
        <taxon>Leucosporidiales</taxon>
        <taxon>Leucosporidium</taxon>
    </lineage>
</organism>
<comment type="caution">
    <text evidence="1">The sequence shown here is derived from an EMBL/GenBank/DDBJ whole genome shotgun (WGS) entry which is preliminary data.</text>
</comment>
<sequence length="164" mass="18119">MEECWANRIHQCLFCDPPPRPTNSPPLEHHKFEYKSLPSPSSSAGILCLTPTDLEYTLTSALTTLRFVPTLTLYTSNSLPPSSLQDPRFAALARRGVILDHRPLLHLEALDIPSSPSERIKLHFPSSPPAVHSFLLHKPRTTLSHHGAPLALQLGLKLTPGGRD</sequence>